<evidence type="ECO:0000313" key="1">
    <source>
        <dbReference type="EMBL" id="EYB88103.1"/>
    </source>
</evidence>
<keyword evidence="2" id="KW-1185">Reference proteome</keyword>
<organism evidence="1 2">
    <name type="scientific">Ancylostoma ceylanicum</name>
    <dbReference type="NCBI Taxonomy" id="53326"/>
    <lineage>
        <taxon>Eukaryota</taxon>
        <taxon>Metazoa</taxon>
        <taxon>Ecdysozoa</taxon>
        <taxon>Nematoda</taxon>
        <taxon>Chromadorea</taxon>
        <taxon>Rhabditida</taxon>
        <taxon>Rhabditina</taxon>
        <taxon>Rhabditomorpha</taxon>
        <taxon>Strongyloidea</taxon>
        <taxon>Ancylostomatidae</taxon>
        <taxon>Ancylostomatinae</taxon>
        <taxon>Ancylostoma</taxon>
    </lineage>
</organism>
<accession>A0A016SBS0</accession>
<name>A0A016SBS0_9BILA</name>
<reference evidence="2" key="1">
    <citation type="journal article" date="2015" name="Nat. Genet.">
        <title>The genome and transcriptome of the zoonotic hookworm Ancylostoma ceylanicum identify infection-specific gene families.</title>
        <authorList>
            <person name="Schwarz E.M."/>
            <person name="Hu Y."/>
            <person name="Antoshechkin I."/>
            <person name="Miller M.M."/>
            <person name="Sternberg P.W."/>
            <person name="Aroian R.V."/>
        </authorList>
    </citation>
    <scope>NUCLEOTIDE SEQUENCE</scope>
    <source>
        <strain evidence="2">HY135</strain>
    </source>
</reference>
<comment type="caution">
    <text evidence="1">The sequence shown here is derived from an EMBL/GenBank/DDBJ whole genome shotgun (WGS) entry which is preliminary data.</text>
</comment>
<proteinExistence type="predicted"/>
<protein>
    <submittedName>
        <fullName evidence="1">Uncharacterized protein</fullName>
    </submittedName>
</protein>
<gene>
    <name evidence="1" type="primary">Acey_s0252.g219</name>
    <name evidence="1" type="ORF">Y032_0252g219</name>
</gene>
<dbReference type="AlphaFoldDB" id="A0A016SBS0"/>
<evidence type="ECO:0000313" key="2">
    <source>
        <dbReference type="Proteomes" id="UP000024635"/>
    </source>
</evidence>
<dbReference type="Proteomes" id="UP000024635">
    <property type="component" value="Unassembled WGS sequence"/>
</dbReference>
<sequence length="88" mass="10275">MSSFSLNGKTEIVNWSKKMAKKGFMVIPRINRAFLAADFFPICVANKQSDTRRKSSWLALLARFVKMKFLMKLTVCFRLWLQPVCRVQ</sequence>
<dbReference type="EMBL" id="JARK01001588">
    <property type="protein sequence ID" value="EYB88103.1"/>
    <property type="molecule type" value="Genomic_DNA"/>
</dbReference>